<protein>
    <submittedName>
        <fullName evidence="1">Uncharacterized protein</fullName>
    </submittedName>
</protein>
<evidence type="ECO:0000313" key="1">
    <source>
        <dbReference type="EMBL" id="EKC61848.1"/>
    </source>
</evidence>
<sequence>MSKAAEPLLDGTYDITATVAQKRVIGRDLAVFSLYTYTSDGKVGVIMYTDDIDAKKGDMLHFKARFEKLTNTAYYGTADRYRSDGITLSAIPYGDISVTKGDYPLSFIDDYREY</sequence>
<organism evidence="1">
    <name type="scientific">human gut metagenome</name>
    <dbReference type="NCBI Taxonomy" id="408170"/>
    <lineage>
        <taxon>unclassified sequences</taxon>
        <taxon>metagenomes</taxon>
        <taxon>organismal metagenomes</taxon>
    </lineage>
</organism>
<dbReference type="EMBL" id="AJWZ01005705">
    <property type="protein sequence ID" value="EKC61848.1"/>
    <property type="molecule type" value="Genomic_DNA"/>
</dbReference>
<gene>
    <name evidence="1" type="ORF">OBE_08274</name>
</gene>
<reference evidence="1" key="1">
    <citation type="journal article" date="2013" name="Environ. Microbiol.">
        <title>Microbiota from the distal guts of lean and obese adolescents exhibit partial functional redundancy besides clear differences in community structure.</title>
        <authorList>
            <person name="Ferrer M."/>
            <person name="Ruiz A."/>
            <person name="Lanza F."/>
            <person name="Haange S.B."/>
            <person name="Oberbach A."/>
            <person name="Till H."/>
            <person name="Bargiela R."/>
            <person name="Campoy C."/>
            <person name="Segura M.T."/>
            <person name="Richter M."/>
            <person name="von Bergen M."/>
            <person name="Seifert J."/>
            <person name="Suarez A."/>
        </authorList>
    </citation>
    <scope>NUCLEOTIDE SEQUENCE</scope>
</reference>
<proteinExistence type="predicted"/>
<accession>K1SVX4</accession>
<name>K1SVX4_9ZZZZ</name>
<comment type="caution">
    <text evidence="1">The sequence shown here is derived from an EMBL/GenBank/DDBJ whole genome shotgun (WGS) entry which is preliminary data.</text>
</comment>
<feature type="non-terminal residue" evidence="1">
    <location>
        <position position="114"/>
    </location>
</feature>
<dbReference type="AlphaFoldDB" id="K1SVX4"/>